<evidence type="ECO:0000256" key="2">
    <source>
        <dbReference type="SAM" id="Phobius"/>
    </source>
</evidence>
<dbReference type="InterPro" id="IPR003959">
    <property type="entry name" value="ATPase_AAA_core"/>
</dbReference>
<evidence type="ECO:0000313" key="4">
    <source>
        <dbReference type="EMBL" id="CCH80537.1"/>
    </source>
</evidence>
<dbReference type="InterPro" id="IPR050304">
    <property type="entry name" value="MT-severing_AAA_ATPase"/>
</dbReference>
<dbReference type="EMBL" id="HE819258">
    <property type="protein sequence ID" value="CCH80537.1"/>
    <property type="molecule type" value="Genomic_DNA"/>
</dbReference>
<dbReference type="PANTHER" id="PTHR23074">
    <property type="entry name" value="AAA DOMAIN-CONTAINING"/>
    <property type="match status" value="1"/>
</dbReference>
<proteinExistence type="predicted"/>
<feature type="transmembrane region" description="Helical" evidence="2">
    <location>
        <begin position="7"/>
        <end position="26"/>
    </location>
</feature>
<feature type="compositionally biased region" description="Basic and acidic residues" evidence="1">
    <location>
        <begin position="45"/>
        <end position="56"/>
    </location>
</feature>
<evidence type="ECO:0000259" key="3">
    <source>
        <dbReference type="SMART" id="SM00382"/>
    </source>
</evidence>
<gene>
    <name evidence="4" type="primary">ATPase AP39</name>
</gene>
<protein>
    <submittedName>
        <fullName evidence="4">ATPase</fullName>
    </submittedName>
</protein>
<dbReference type="Pfam" id="PF00004">
    <property type="entry name" value="AAA"/>
    <property type="match status" value="1"/>
</dbReference>
<dbReference type="InterPro" id="IPR003593">
    <property type="entry name" value="AAA+_ATPase"/>
</dbReference>
<keyword evidence="2" id="KW-0812">Transmembrane</keyword>
<dbReference type="SUPFAM" id="SSF52540">
    <property type="entry name" value="P-loop containing nucleoside triphosphate hydrolases"/>
    <property type="match status" value="1"/>
</dbReference>
<accession>M1X1R5</accession>
<dbReference type="SMART" id="SM00382">
    <property type="entry name" value="AAA"/>
    <property type="match status" value="1"/>
</dbReference>
<dbReference type="GO" id="GO:0005524">
    <property type="term" value="F:ATP binding"/>
    <property type="evidence" value="ECO:0007669"/>
    <property type="project" value="InterPro"/>
</dbReference>
<name>M1X1R5_APPPP</name>
<dbReference type="AlphaFoldDB" id="M1X1R5"/>
<dbReference type="Gene3D" id="3.40.50.300">
    <property type="entry name" value="P-loop containing nucleotide triphosphate hydrolases"/>
    <property type="match status" value="1"/>
</dbReference>
<evidence type="ECO:0000256" key="1">
    <source>
        <dbReference type="SAM" id="MobiDB-lite"/>
    </source>
</evidence>
<keyword evidence="2" id="KW-0472">Membrane</keyword>
<feature type="domain" description="AAA+ ATPase" evidence="3">
    <location>
        <begin position="154"/>
        <end position="283"/>
    </location>
</feature>
<sequence length="470" mass="54692">MKIKKIIFLTLSILIIIVAIIILVFVKISNSTSVNNNQSTNIHNSESEEKFSELKSKPSSVATNYNKDNLSINDDYHNRMIKINNNIGLVELMTPPDINFEEFDKFEQVYGSFPQKKFLEKIQDMFNNSDNYQLRKADNQEFFLRATKHKTNKLPKGVVFYGPPGTGKTYLAKCFAKEAQMSFYTITTSDSLEKIEQIFKKARQNSPSIIFCDEAEELMKSRVSTNLETGDAKKTNLFLQELDGVKTDPEYPIYFIAATNYIDRIDSAILSRLEKLYFGYLKEDERLGFLKNSMKKYECDPAAYEYLTQIVEMFNKSLRQHEHFSDLIKNQHYIIDAIGIKESKGKLESAKDKLLKYKRFLEFYNQYLQYQQYKDAYNTTDKEKDKTNPNMQPKTVMPEEATFDEDLEMVKTHFYDIQSHRKLDMLIDKAANLASGHGHSRILISDLNEALSEYLGPIIFDQYLKIKNKK</sequence>
<dbReference type="PANTHER" id="PTHR23074:SF83">
    <property type="entry name" value="VACUOLAR PROTEIN SORTING-ASSOCIATED PROTEIN 4A"/>
    <property type="match status" value="1"/>
</dbReference>
<feature type="region of interest" description="Disordered" evidence="1">
    <location>
        <begin position="36"/>
        <end position="62"/>
    </location>
</feature>
<dbReference type="InterPro" id="IPR027417">
    <property type="entry name" value="P-loop_NTPase"/>
</dbReference>
<keyword evidence="2" id="KW-1133">Transmembrane helix</keyword>
<organism evidence="4">
    <name type="scientific">Apple proliferation phytoplasma</name>
    <dbReference type="NCBI Taxonomy" id="37692"/>
    <lineage>
        <taxon>Bacteria</taxon>
        <taxon>Bacillati</taxon>
        <taxon>Mycoplasmatota</taxon>
        <taxon>Mollicutes</taxon>
        <taxon>Acholeplasmatales</taxon>
        <taxon>Acholeplasmataceae</taxon>
        <taxon>Candidatus Phytoplasma</taxon>
        <taxon>16SrX (Apple proliferation group)</taxon>
    </lineage>
</organism>
<dbReference type="GO" id="GO:0016887">
    <property type="term" value="F:ATP hydrolysis activity"/>
    <property type="evidence" value="ECO:0007669"/>
    <property type="project" value="InterPro"/>
</dbReference>
<reference evidence="4" key="1">
    <citation type="journal article" date="2013" name="Mol. Plant Microbe Interact.">
        <title>The AAA+ ATPases and HflB/FtsH proteases of 'Candidatus Phytoplasma mali': phylogenetic diversity, membrane topology, and relationship to strain virulence.</title>
        <authorList>
            <person name="Seemuller E."/>
            <person name="Sule S."/>
            <person name="Kube M."/>
            <person name="Jelkmann W."/>
            <person name="Schneider B."/>
        </authorList>
    </citation>
    <scope>NUCLEOTIDE SEQUENCE</scope>
    <source>
        <strain evidence="4">3-3</strain>
    </source>
</reference>